<protein>
    <submittedName>
        <fullName evidence="2">Uncharacterized protein</fullName>
    </submittedName>
</protein>
<evidence type="ECO:0000313" key="2">
    <source>
        <dbReference type="EMBL" id="KAJ1117198.1"/>
    </source>
</evidence>
<evidence type="ECO:0000256" key="1">
    <source>
        <dbReference type="SAM" id="MobiDB-lite"/>
    </source>
</evidence>
<accession>A0AAV7NS62</accession>
<gene>
    <name evidence="2" type="ORF">NDU88_005398</name>
</gene>
<feature type="region of interest" description="Disordered" evidence="1">
    <location>
        <begin position="1"/>
        <end position="34"/>
    </location>
</feature>
<dbReference type="AlphaFoldDB" id="A0AAV7NS62"/>
<reference evidence="2" key="1">
    <citation type="journal article" date="2022" name="bioRxiv">
        <title>Sequencing and chromosome-scale assembly of the giantPleurodeles waltlgenome.</title>
        <authorList>
            <person name="Brown T."/>
            <person name="Elewa A."/>
            <person name="Iarovenko S."/>
            <person name="Subramanian E."/>
            <person name="Araus A.J."/>
            <person name="Petzold A."/>
            <person name="Susuki M."/>
            <person name="Suzuki K.-i.T."/>
            <person name="Hayashi T."/>
            <person name="Toyoda A."/>
            <person name="Oliveira C."/>
            <person name="Osipova E."/>
            <person name="Leigh N.D."/>
            <person name="Simon A."/>
            <person name="Yun M.H."/>
        </authorList>
    </citation>
    <scope>NUCLEOTIDE SEQUENCE</scope>
    <source>
        <strain evidence="2">20211129_DDA</strain>
        <tissue evidence="2">Liver</tissue>
    </source>
</reference>
<comment type="caution">
    <text evidence="2">The sequence shown here is derived from an EMBL/GenBank/DDBJ whole genome shotgun (WGS) entry which is preliminary data.</text>
</comment>
<proteinExistence type="predicted"/>
<sequence>MQADGGQENQWNDHEATRHINRPRSGESVASSGRKLSDYPVGVVAACIKYKNERVTIDLFWFFVVLHQS</sequence>
<name>A0AAV7NS62_PLEWA</name>
<dbReference type="Proteomes" id="UP001066276">
    <property type="component" value="Chromosome 8"/>
</dbReference>
<keyword evidence="3" id="KW-1185">Reference proteome</keyword>
<organism evidence="2 3">
    <name type="scientific">Pleurodeles waltl</name>
    <name type="common">Iberian ribbed newt</name>
    <dbReference type="NCBI Taxonomy" id="8319"/>
    <lineage>
        <taxon>Eukaryota</taxon>
        <taxon>Metazoa</taxon>
        <taxon>Chordata</taxon>
        <taxon>Craniata</taxon>
        <taxon>Vertebrata</taxon>
        <taxon>Euteleostomi</taxon>
        <taxon>Amphibia</taxon>
        <taxon>Batrachia</taxon>
        <taxon>Caudata</taxon>
        <taxon>Salamandroidea</taxon>
        <taxon>Salamandridae</taxon>
        <taxon>Pleurodelinae</taxon>
        <taxon>Pleurodeles</taxon>
    </lineage>
</organism>
<evidence type="ECO:0000313" key="3">
    <source>
        <dbReference type="Proteomes" id="UP001066276"/>
    </source>
</evidence>
<dbReference type="EMBL" id="JANPWB010000012">
    <property type="protein sequence ID" value="KAJ1117198.1"/>
    <property type="molecule type" value="Genomic_DNA"/>
</dbReference>